<evidence type="ECO:0000256" key="9">
    <source>
        <dbReference type="ARBA" id="ARBA00023201"/>
    </source>
</evidence>
<proteinExistence type="inferred from homology"/>
<feature type="transmembrane region" description="Helical" evidence="13">
    <location>
        <begin position="50"/>
        <end position="71"/>
    </location>
</feature>
<dbReference type="PANTHER" id="PTHR11690">
    <property type="entry name" value="AMILORIDE-SENSITIVE SODIUM CHANNEL-RELATED"/>
    <property type="match status" value="1"/>
</dbReference>
<protein>
    <submittedName>
        <fullName evidence="14">Uncharacterized protein</fullName>
    </submittedName>
</protein>
<sequence>MLQIHYQDNVSVDSHGKKKTFTRLVSRFAEKTSMQGVPYINNARLKSARYIWAFLLLSAIGVMIFHLYFLFTSFYDWPKITQINLGYSNLQLPAITLCNMNVIKKSELHRASPQLQNLLSFVDPSKFKPDETFGGGDQNPVPPPDQNQGPNQNPTTSNYISTTPDLRSSFSRRLSRPTAEPPSVNSQITSTVTNQDASDQTTNDPISTRKPRRRQKRLVNEFDDFNVTNYLDVNNEDLKPNPGNKPKPPRDPTSLIENSFEQLYMNHPRKQRIKMGHKIKDMLMRCSFRGRQCYPDRQVMGIATPYSHLIIYHESPVVLKLFTSKRSGAFDSKL</sequence>
<evidence type="ECO:0000313" key="15">
    <source>
        <dbReference type="Proteomes" id="UP001217089"/>
    </source>
</evidence>
<comment type="caution">
    <text evidence="14">The sequence shown here is derived from an EMBL/GenBank/DDBJ whole genome shotgun (WGS) entry which is preliminary data.</text>
</comment>
<dbReference type="InterPro" id="IPR001873">
    <property type="entry name" value="ENaC"/>
</dbReference>
<dbReference type="Pfam" id="PF00858">
    <property type="entry name" value="ASC"/>
    <property type="match status" value="1"/>
</dbReference>
<evidence type="ECO:0000313" key="14">
    <source>
        <dbReference type="EMBL" id="KAJ8305082.1"/>
    </source>
</evidence>
<evidence type="ECO:0000256" key="1">
    <source>
        <dbReference type="ARBA" id="ARBA00004141"/>
    </source>
</evidence>
<name>A0ABQ9ENA0_TEGGR</name>
<feature type="compositionally biased region" description="Polar residues" evidence="12">
    <location>
        <begin position="155"/>
        <end position="165"/>
    </location>
</feature>
<keyword evidence="4 11" id="KW-0812">Transmembrane</keyword>
<keyword evidence="7 11" id="KW-0406">Ion transport</keyword>
<comment type="subcellular location">
    <subcellularLocation>
        <location evidence="1">Membrane</location>
        <topology evidence="1">Multi-pass membrane protein</topology>
    </subcellularLocation>
</comment>
<keyword evidence="6" id="KW-0915">Sodium</keyword>
<evidence type="ECO:0000256" key="2">
    <source>
        <dbReference type="ARBA" id="ARBA00022448"/>
    </source>
</evidence>
<dbReference type="PRINTS" id="PR01078">
    <property type="entry name" value="AMINACHANNEL"/>
</dbReference>
<feature type="compositionally biased region" description="Polar residues" evidence="12">
    <location>
        <begin position="183"/>
        <end position="206"/>
    </location>
</feature>
<evidence type="ECO:0000256" key="3">
    <source>
        <dbReference type="ARBA" id="ARBA00022461"/>
    </source>
</evidence>
<keyword evidence="2 11" id="KW-0813">Transport</keyword>
<keyword evidence="8 13" id="KW-0472">Membrane</keyword>
<gene>
    <name evidence="14" type="ORF">KUTeg_017368</name>
</gene>
<evidence type="ECO:0000256" key="13">
    <source>
        <dbReference type="SAM" id="Phobius"/>
    </source>
</evidence>
<keyword evidence="15" id="KW-1185">Reference proteome</keyword>
<evidence type="ECO:0000256" key="4">
    <source>
        <dbReference type="ARBA" id="ARBA00022692"/>
    </source>
</evidence>
<dbReference type="EMBL" id="JARBDR010000880">
    <property type="protein sequence ID" value="KAJ8305082.1"/>
    <property type="molecule type" value="Genomic_DNA"/>
</dbReference>
<evidence type="ECO:0000256" key="11">
    <source>
        <dbReference type="RuleBase" id="RU000679"/>
    </source>
</evidence>
<keyword evidence="10 11" id="KW-0407">Ion channel</keyword>
<evidence type="ECO:0000256" key="6">
    <source>
        <dbReference type="ARBA" id="ARBA00023053"/>
    </source>
</evidence>
<feature type="region of interest" description="Disordered" evidence="12">
    <location>
        <begin position="233"/>
        <end position="254"/>
    </location>
</feature>
<keyword evidence="3 11" id="KW-0894">Sodium channel</keyword>
<evidence type="ECO:0000256" key="8">
    <source>
        <dbReference type="ARBA" id="ARBA00023136"/>
    </source>
</evidence>
<accession>A0ABQ9ENA0</accession>
<feature type="region of interest" description="Disordered" evidence="12">
    <location>
        <begin position="129"/>
        <end position="216"/>
    </location>
</feature>
<dbReference type="Proteomes" id="UP001217089">
    <property type="component" value="Unassembled WGS sequence"/>
</dbReference>
<evidence type="ECO:0000256" key="12">
    <source>
        <dbReference type="SAM" id="MobiDB-lite"/>
    </source>
</evidence>
<evidence type="ECO:0000256" key="5">
    <source>
        <dbReference type="ARBA" id="ARBA00022989"/>
    </source>
</evidence>
<dbReference type="PANTHER" id="PTHR11690:SF248">
    <property type="entry name" value="PICKPOCKET 17, ISOFORM A"/>
    <property type="match status" value="1"/>
</dbReference>
<reference evidence="14 15" key="1">
    <citation type="submission" date="2022-12" db="EMBL/GenBank/DDBJ databases">
        <title>Chromosome-level genome of Tegillarca granosa.</title>
        <authorList>
            <person name="Kim J."/>
        </authorList>
    </citation>
    <scope>NUCLEOTIDE SEQUENCE [LARGE SCALE GENOMIC DNA]</scope>
    <source>
        <strain evidence="14">Teg-2019</strain>
        <tissue evidence="14">Adductor muscle</tissue>
    </source>
</reference>
<comment type="similarity">
    <text evidence="11">Belongs to the amiloride-sensitive sodium channel (TC 1.A.6) family.</text>
</comment>
<keyword evidence="5 13" id="KW-1133">Transmembrane helix</keyword>
<organism evidence="14 15">
    <name type="scientific">Tegillarca granosa</name>
    <name type="common">Malaysian cockle</name>
    <name type="synonym">Anadara granosa</name>
    <dbReference type="NCBI Taxonomy" id="220873"/>
    <lineage>
        <taxon>Eukaryota</taxon>
        <taxon>Metazoa</taxon>
        <taxon>Spiralia</taxon>
        <taxon>Lophotrochozoa</taxon>
        <taxon>Mollusca</taxon>
        <taxon>Bivalvia</taxon>
        <taxon>Autobranchia</taxon>
        <taxon>Pteriomorphia</taxon>
        <taxon>Arcoida</taxon>
        <taxon>Arcoidea</taxon>
        <taxon>Arcidae</taxon>
        <taxon>Tegillarca</taxon>
    </lineage>
</organism>
<keyword evidence="9 11" id="KW-0739">Sodium transport</keyword>
<evidence type="ECO:0000256" key="10">
    <source>
        <dbReference type="ARBA" id="ARBA00023303"/>
    </source>
</evidence>
<evidence type="ECO:0000256" key="7">
    <source>
        <dbReference type="ARBA" id="ARBA00023065"/>
    </source>
</evidence>